<keyword evidence="3" id="KW-1185">Reference proteome</keyword>
<evidence type="ECO:0000313" key="2">
    <source>
        <dbReference type="EMBL" id="MCI56544.1"/>
    </source>
</evidence>
<sequence length="92" mass="10143">VGYYRRFVKDFGKIAKPLTDLLKKDGFLWSEDATAAFLHLKQALVTAPVLCLPDFTKKFVVETDASGTGIGTVLMQDQHPVAYISKSLGPKQ</sequence>
<protein>
    <recommendedName>
        <fullName evidence="1">Reverse transcriptase/retrotransposon-derived protein RNase H-like domain-containing protein</fullName>
    </recommendedName>
</protein>
<evidence type="ECO:0000313" key="3">
    <source>
        <dbReference type="Proteomes" id="UP000265520"/>
    </source>
</evidence>
<dbReference type="InterPro" id="IPR043502">
    <property type="entry name" value="DNA/RNA_pol_sf"/>
</dbReference>
<feature type="non-terminal residue" evidence="2">
    <location>
        <position position="1"/>
    </location>
</feature>
<feature type="non-terminal residue" evidence="2">
    <location>
        <position position="92"/>
    </location>
</feature>
<accession>A0A392T7Q9</accession>
<reference evidence="2 3" key="1">
    <citation type="journal article" date="2018" name="Front. Plant Sci.">
        <title>Red Clover (Trifolium pratense) and Zigzag Clover (T. medium) - A Picture of Genomic Similarities and Differences.</title>
        <authorList>
            <person name="Dluhosova J."/>
            <person name="Istvanek J."/>
            <person name="Nedelnik J."/>
            <person name="Repkova J."/>
        </authorList>
    </citation>
    <scope>NUCLEOTIDE SEQUENCE [LARGE SCALE GENOMIC DNA]</scope>
    <source>
        <strain evidence="3">cv. 10/8</strain>
        <tissue evidence="2">Leaf</tissue>
    </source>
</reference>
<dbReference type="Pfam" id="PF17919">
    <property type="entry name" value="RT_RNaseH_2"/>
    <property type="match status" value="1"/>
</dbReference>
<dbReference type="EMBL" id="LXQA010513922">
    <property type="protein sequence ID" value="MCI56544.1"/>
    <property type="molecule type" value="Genomic_DNA"/>
</dbReference>
<dbReference type="SUPFAM" id="SSF56672">
    <property type="entry name" value="DNA/RNA polymerases"/>
    <property type="match status" value="1"/>
</dbReference>
<dbReference type="AlphaFoldDB" id="A0A392T7Q9"/>
<feature type="domain" description="Reverse transcriptase/retrotransposon-derived protein RNase H-like" evidence="1">
    <location>
        <begin position="29"/>
        <end position="91"/>
    </location>
</feature>
<dbReference type="Proteomes" id="UP000265520">
    <property type="component" value="Unassembled WGS sequence"/>
</dbReference>
<dbReference type="PANTHER" id="PTHR33064">
    <property type="entry name" value="POL PROTEIN"/>
    <property type="match status" value="1"/>
</dbReference>
<dbReference type="InterPro" id="IPR043128">
    <property type="entry name" value="Rev_trsase/Diguanyl_cyclase"/>
</dbReference>
<dbReference type="InterPro" id="IPR041577">
    <property type="entry name" value="RT_RNaseH_2"/>
</dbReference>
<name>A0A392T7Q9_9FABA</name>
<organism evidence="2 3">
    <name type="scientific">Trifolium medium</name>
    <dbReference type="NCBI Taxonomy" id="97028"/>
    <lineage>
        <taxon>Eukaryota</taxon>
        <taxon>Viridiplantae</taxon>
        <taxon>Streptophyta</taxon>
        <taxon>Embryophyta</taxon>
        <taxon>Tracheophyta</taxon>
        <taxon>Spermatophyta</taxon>
        <taxon>Magnoliopsida</taxon>
        <taxon>eudicotyledons</taxon>
        <taxon>Gunneridae</taxon>
        <taxon>Pentapetalae</taxon>
        <taxon>rosids</taxon>
        <taxon>fabids</taxon>
        <taxon>Fabales</taxon>
        <taxon>Fabaceae</taxon>
        <taxon>Papilionoideae</taxon>
        <taxon>50 kb inversion clade</taxon>
        <taxon>NPAAA clade</taxon>
        <taxon>Hologalegina</taxon>
        <taxon>IRL clade</taxon>
        <taxon>Trifolieae</taxon>
        <taxon>Trifolium</taxon>
    </lineage>
</organism>
<dbReference type="Gene3D" id="3.30.70.270">
    <property type="match status" value="1"/>
</dbReference>
<dbReference type="PANTHER" id="PTHR33064:SF37">
    <property type="entry name" value="RIBONUCLEASE H"/>
    <property type="match status" value="1"/>
</dbReference>
<dbReference type="InterPro" id="IPR051320">
    <property type="entry name" value="Viral_Replic_Matur_Polypro"/>
</dbReference>
<evidence type="ECO:0000259" key="1">
    <source>
        <dbReference type="Pfam" id="PF17919"/>
    </source>
</evidence>
<proteinExistence type="predicted"/>
<dbReference type="FunFam" id="3.30.70.270:FF:000020">
    <property type="entry name" value="Transposon Tf2-6 polyprotein-like Protein"/>
    <property type="match status" value="1"/>
</dbReference>
<comment type="caution">
    <text evidence="2">The sequence shown here is derived from an EMBL/GenBank/DDBJ whole genome shotgun (WGS) entry which is preliminary data.</text>
</comment>